<accession>A0A5B8VII0</accession>
<dbReference type="InterPro" id="IPR003414">
    <property type="entry name" value="PP_kinase"/>
</dbReference>
<evidence type="ECO:0000256" key="5">
    <source>
        <dbReference type="ARBA" id="ARBA00022840"/>
    </source>
</evidence>
<comment type="catalytic activity">
    <reaction evidence="7">
        <text>[phosphate](n) + ATP = [phosphate](n+1) + ADP</text>
        <dbReference type="Rhea" id="RHEA:19573"/>
        <dbReference type="Rhea" id="RHEA-COMP:9859"/>
        <dbReference type="Rhea" id="RHEA-COMP:14280"/>
        <dbReference type="ChEBI" id="CHEBI:16838"/>
        <dbReference type="ChEBI" id="CHEBI:30616"/>
        <dbReference type="ChEBI" id="CHEBI:456216"/>
        <dbReference type="EC" id="2.7.4.1"/>
    </reaction>
</comment>
<dbReference type="NCBIfam" id="TIGR03705">
    <property type="entry name" value="poly_P_kin"/>
    <property type="match status" value="1"/>
</dbReference>
<dbReference type="Gene3D" id="3.30.870.10">
    <property type="entry name" value="Endonuclease Chain A"/>
    <property type="match status" value="2"/>
</dbReference>
<evidence type="ECO:0000256" key="6">
    <source>
        <dbReference type="ARBA" id="ARBA00022842"/>
    </source>
</evidence>
<dbReference type="EMBL" id="CP042434">
    <property type="protein sequence ID" value="QEC70742.1"/>
    <property type="molecule type" value="Genomic_DNA"/>
</dbReference>
<dbReference type="Pfam" id="PF13089">
    <property type="entry name" value="PP_kinase_N"/>
    <property type="match status" value="1"/>
</dbReference>
<comment type="function">
    <text evidence="7">Catalyzes the reversible transfer of the terminal phosphate of ATP to form a long-chain polyphosphate (polyP).</text>
</comment>
<dbReference type="InterPro" id="IPR025198">
    <property type="entry name" value="PPK_N_dom"/>
</dbReference>
<dbReference type="Pfam" id="PF13090">
    <property type="entry name" value="PP_kinase_C"/>
    <property type="match status" value="1"/>
</dbReference>
<keyword evidence="6" id="KW-0460">Magnesium</keyword>
<dbReference type="GO" id="GO:0009358">
    <property type="term" value="C:polyphosphate kinase complex"/>
    <property type="evidence" value="ECO:0007669"/>
    <property type="project" value="InterPro"/>
</dbReference>
<dbReference type="InterPro" id="IPR001736">
    <property type="entry name" value="PLipase_D/transphosphatidylase"/>
</dbReference>
<gene>
    <name evidence="10" type="primary">ppk1</name>
    <name evidence="10" type="ORF">FSB73_02600</name>
</gene>
<dbReference type="Proteomes" id="UP000321291">
    <property type="component" value="Chromosome"/>
</dbReference>
<dbReference type="Gene3D" id="3.30.1840.10">
    <property type="entry name" value="Polyphosphate kinase middle domain"/>
    <property type="match status" value="1"/>
</dbReference>
<protein>
    <recommendedName>
        <fullName evidence="7">Polyphosphate kinase</fullName>
        <ecNumber evidence="7">2.7.4.1</ecNumber>
    </recommendedName>
</protein>
<dbReference type="AlphaFoldDB" id="A0A5B8VII0"/>
<evidence type="ECO:0000313" key="10">
    <source>
        <dbReference type="EMBL" id="QEC70742.1"/>
    </source>
</evidence>
<evidence type="ECO:0000259" key="9">
    <source>
        <dbReference type="PROSITE" id="PS50035"/>
    </source>
</evidence>
<organism evidence="10 11">
    <name type="scientific">Arachidicoccus ginsenosidivorans</name>
    <dbReference type="NCBI Taxonomy" id="496057"/>
    <lineage>
        <taxon>Bacteria</taxon>
        <taxon>Pseudomonadati</taxon>
        <taxon>Bacteroidota</taxon>
        <taxon>Chitinophagia</taxon>
        <taxon>Chitinophagales</taxon>
        <taxon>Chitinophagaceae</taxon>
        <taxon>Arachidicoccus</taxon>
    </lineage>
</organism>
<comment type="PTM">
    <text evidence="7">An intermediate of this reaction is the autophosphorylated ppk in which a phosphate is covalently linked to a histidine residue through a N-P bond.</text>
</comment>
<sequence length="811" mass="91876">MKSMQSKDTYCYFDRDLSWLSFNERIVMEAARPGVPAKERLSFLGIFASNLDEFYRVRMPAIMALKNFPVHPNVHPNQSIKEENYNLGESGENTTGREVENVISVNAAKGSDADTDALSATDTNISSKTNVAQTALLAEVRGKIDGLQNRFGLTMLTEILPDLAMAGIDFKYNAQIPTAIDPRIQAFFFEKVAANLQMSWLEDQQIDTQTDIISDTDTQTDAQATGKEGHNKKRPRFFPENDQIYLVVSGKLSGRQGLAIIRIPSVECGRFVRLDNPRGRTKSDVWLLDDIIRMHIGQLTGKEDFVIEGSYSFKLSRDADIDYKDEYGKDLAGFIQKQVAKRNYGLATRLLYDQQMPEAILQKLRQALNCPKAALVSGGRYHNLRDLMDFPISQHKYEKWPAIRPAFMQYRQQAPFVSLLDQIAKKDLLISTPYQDYSTVLRFFNEAAIDPEVRSVAVTLYRIAPDSLIARALMSAAKNGKAVTVFVELKARFDEANNIKWARKMKAAGVKIVYSIWALKVHAKIALVKRNYAGRLHYSGIVATGNFNENTARIYADHILMTADKAMMTDIETLMLFLEKRARPESYQFFQPKKLLVAGFNLQTAFLTEINRCKRAALEGQPAMITIKLNNLEEQKLIDALYDASNAGVQIRLMVRSICRLIPGKKGMSENIVVYRLVDRYLEHARVFIFDAAGKQNMYIGSADWMNRNVYRRIEVCCPVLDPENLRTILDIVALQFADQLHLVQLTSDLQNKWMLSGSEASTQEGRWREAQFETYQYLQAQATEKLGEDLTAVKSEKTVPVPSSDENRQG</sequence>
<proteinExistence type="inferred from homology"/>
<evidence type="ECO:0000256" key="7">
    <source>
        <dbReference type="RuleBase" id="RU003800"/>
    </source>
</evidence>
<dbReference type="EC" id="2.7.4.1" evidence="7"/>
<evidence type="ECO:0000256" key="3">
    <source>
        <dbReference type="ARBA" id="ARBA00022741"/>
    </source>
</evidence>
<dbReference type="InterPro" id="IPR041108">
    <property type="entry name" value="PP_kinase_C_1"/>
</dbReference>
<keyword evidence="3" id="KW-0547">Nucleotide-binding</keyword>
<dbReference type="PROSITE" id="PS50035">
    <property type="entry name" value="PLD"/>
    <property type="match status" value="1"/>
</dbReference>
<dbReference type="InterPro" id="IPR024953">
    <property type="entry name" value="PP_kinase_middle"/>
</dbReference>
<comment type="similarity">
    <text evidence="7">Belongs to the polyphosphate kinase 1 (PPK1) family.</text>
</comment>
<dbReference type="SUPFAM" id="SSF56024">
    <property type="entry name" value="Phospholipase D/nuclease"/>
    <property type="match status" value="2"/>
</dbReference>
<dbReference type="GO" id="GO:0005524">
    <property type="term" value="F:ATP binding"/>
    <property type="evidence" value="ECO:0007669"/>
    <property type="project" value="UniProtKB-KW"/>
</dbReference>
<evidence type="ECO:0000256" key="8">
    <source>
        <dbReference type="SAM" id="MobiDB-lite"/>
    </source>
</evidence>
<name>A0A5B8VII0_9BACT</name>
<dbReference type="Gene3D" id="1.20.58.310">
    <property type="entry name" value="Polyphosphate kinase N-terminal domain"/>
    <property type="match status" value="1"/>
</dbReference>
<keyword evidence="11" id="KW-1185">Reference proteome</keyword>
<keyword evidence="4 10" id="KW-0418">Kinase</keyword>
<dbReference type="InterPro" id="IPR036830">
    <property type="entry name" value="PP_kinase_middle_dom_sf"/>
</dbReference>
<evidence type="ECO:0000256" key="1">
    <source>
        <dbReference type="ARBA" id="ARBA00022553"/>
    </source>
</evidence>
<feature type="region of interest" description="Disordered" evidence="8">
    <location>
        <begin position="790"/>
        <end position="811"/>
    </location>
</feature>
<dbReference type="Pfam" id="PF17941">
    <property type="entry name" value="PP_kinase_C_1"/>
    <property type="match status" value="1"/>
</dbReference>
<dbReference type="PANTHER" id="PTHR30218:SF0">
    <property type="entry name" value="POLYPHOSPHATE KINASE"/>
    <property type="match status" value="1"/>
</dbReference>
<keyword evidence="5" id="KW-0067">ATP-binding</keyword>
<keyword evidence="1 7" id="KW-0597">Phosphoprotein</keyword>
<dbReference type="Pfam" id="PF02503">
    <property type="entry name" value="PP_kinase"/>
    <property type="match status" value="1"/>
</dbReference>
<evidence type="ECO:0000256" key="2">
    <source>
        <dbReference type="ARBA" id="ARBA00022679"/>
    </source>
</evidence>
<dbReference type="PANTHER" id="PTHR30218">
    <property type="entry name" value="POLYPHOSPHATE KINASE"/>
    <property type="match status" value="1"/>
</dbReference>
<evidence type="ECO:0000313" key="11">
    <source>
        <dbReference type="Proteomes" id="UP000321291"/>
    </source>
</evidence>
<dbReference type="SUPFAM" id="SSF143724">
    <property type="entry name" value="PHP14-like"/>
    <property type="match status" value="1"/>
</dbReference>
<dbReference type="KEGG" id="agi:FSB73_02600"/>
<evidence type="ECO:0000256" key="4">
    <source>
        <dbReference type="ARBA" id="ARBA00022777"/>
    </source>
</evidence>
<feature type="domain" description="PLD phosphodiesterase" evidence="9">
    <location>
        <begin position="679"/>
        <end position="709"/>
    </location>
</feature>
<dbReference type="GO" id="GO:0006799">
    <property type="term" value="P:polyphosphate biosynthetic process"/>
    <property type="evidence" value="ECO:0007669"/>
    <property type="project" value="InterPro"/>
</dbReference>
<dbReference type="SUPFAM" id="SSF140356">
    <property type="entry name" value="PPK N-terminal domain-like"/>
    <property type="match status" value="1"/>
</dbReference>
<dbReference type="GO" id="GO:0008976">
    <property type="term" value="F:polyphosphate kinase activity"/>
    <property type="evidence" value="ECO:0007669"/>
    <property type="project" value="UniProtKB-EC"/>
</dbReference>
<dbReference type="InterPro" id="IPR036832">
    <property type="entry name" value="PPK_N_dom_sf"/>
</dbReference>
<reference evidence="10 11" key="1">
    <citation type="journal article" date="2017" name="Int. J. Syst. Evol. Microbiol.">
        <title>Arachidicoccus ginsenosidivorans sp. nov., with ginsenoside-converting activity isolated from ginseng cultivating soil.</title>
        <authorList>
            <person name="Siddiqi M.Z."/>
            <person name="Aslam Z."/>
            <person name="Im W.T."/>
        </authorList>
    </citation>
    <scope>NUCLEOTIDE SEQUENCE [LARGE SCALE GENOMIC DNA]</scope>
    <source>
        <strain evidence="10 11">Gsoil 809</strain>
    </source>
</reference>
<dbReference type="InterPro" id="IPR025200">
    <property type="entry name" value="PPK_C_dom2"/>
</dbReference>
<keyword evidence="2 7" id="KW-0808">Transferase</keyword>